<feature type="region of interest" description="Disordered" evidence="5">
    <location>
        <begin position="533"/>
        <end position="611"/>
    </location>
</feature>
<gene>
    <name evidence="7" type="ORF">GCM10009787_25310</name>
</gene>
<dbReference type="SMART" id="SM00926">
    <property type="entry name" value="Molybdop_Fe4S4"/>
    <property type="match status" value="1"/>
</dbReference>
<dbReference type="PANTHER" id="PTHR43105">
    <property type="entry name" value="RESPIRATORY NITRATE REDUCTASE"/>
    <property type="match status" value="1"/>
</dbReference>
<dbReference type="SUPFAM" id="SSF50692">
    <property type="entry name" value="ADC-like"/>
    <property type="match status" value="1"/>
</dbReference>
<dbReference type="Pfam" id="PF00384">
    <property type="entry name" value="Molybdopterin"/>
    <property type="match status" value="1"/>
</dbReference>
<keyword evidence="8" id="KW-1185">Reference proteome</keyword>
<dbReference type="RefSeq" id="WP_346162681.1">
    <property type="nucleotide sequence ID" value="NZ_BAAAOQ010000007.1"/>
</dbReference>
<feature type="compositionally biased region" description="Low complexity" evidence="5">
    <location>
        <begin position="537"/>
        <end position="560"/>
    </location>
</feature>
<feature type="compositionally biased region" description="Low complexity" evidence="5">
    <location>
        <begin position="595"/>
        <end position="611"/>
    </location>
</feature>
<evidence type="ECO:0000259" key="6">
    <source>
        <dbReference type="PROSITE" id="PS51669"/>
    </source>
</evidence>
<keyword evidence="2" id="KW-0479">Metal-binding</keyword>
<dbReference type="PROSITE" id="PS51669">
    <property type="entry name" value="4FE4S_MOW_BIS_MGD"/>
    <property type="match status" value="1"/>
</dbReference>
<evidence type="ECO:0000313" key="8">
    <source>
        <dbReference type="Proteomes" id="UP001501391"/>
    </source>
</evidence>
<dbReference type="Gene3D" id="2.40.40.20">
    <property type="match status" value="1"/>
</dbReference>
<reference evidence="7 8" key="1">
    <citation type="journal article" date="2019" name="Int. J. Syst. Evol. Microbiol.">
        <title>The Global Catalogue of Microorganisms (GCM) 10K type strain sequencing project: providing services to taxonomists for standard genome sequencing and annotation.</title>
        <authorList>
            <consortium name="The Broad Institute Genomics Platform"/>
            <consortium name="The Broad Institute Genome Sequencing Center for Infectious Disease"/>
            <person name="Wu L."/>
            <person name="Ma J."/>
        </authorList>
    </citation>
    <scope>NUCLEOTIDE SEQUENCE [LARGE SCALE GENOMIC DNA]</scope>
    <source>
        <strain evidence="7 8">JCM 14924</strain>
    </source>
</reference>
<keyword evidence="1" id="KW-0004">4Fe-4S</keyword>
<dbReference type="Proteomes" id="UP001501391">
    <property type="component" value="Unassembled WGS sequence"/>
</dbReference>
<dbReference type="Pfam" id="PF01568">
    <property type="entry name" value="Molydop_binding"/>
    <property type="match status" value="1"/>
</dbReference>
<dbReference type="PANTHER" id="PTHR43105:SF10">
    <property type="entry name" value="NADH-QUINONE OXIDOREDUCTASE SUBUNIT G"/>
    <property type="match status" value="1"/>
</dbReference>
<sequence length="850" mass="88273">MENTSTPTHCPYCALQCGMNITPLPQGGVEVTERPDFPVNRGALCGKGRTAAQVLSPALRLTAPLVREGGRLVEASWPRALDLIAERLGATRERYGPDALGVFGGGGLTNEKAYALGKFARVVLGTSQIDYNGRFCMSSAAAAGTKAFGLDRGLPFPLEDIPKTGCVILVGSNLAETMPPSLRFFTELRENGGTLIVVDPRRTRTAEQADLHLAPRPGTDLALALGLLHLVVAEGRTDEEYIRERTTGWEEARAAAMAHWPEHVERITGVSVPELREAVRLFCAPETAMVLTARGPEQQSKGTDTVGAWINLCLATGRAGRPLSGYGCLTGQGNGQGGREHGQKADQLPGYRKLDDPAARAHVAGVWGVDPDALPGPGRSAYELLDALGTDVRALLLMGSNPVVSAPRAAHVEQRLRSLDFLAVADVVLSETAELADVVLPVTQWAEETGTTTSLEGRVLLRRQAVTPPPGVHSDLYVLHELADRLGVEKGFPTDPEEVFEELRRASAGGPADYSGITYRRLAEENGVFWPCPEDSTGAGATADGGAAAPDGAADTAEGAGTAGAEGRFPGGTEPGTPVAVAGGPEGVSEGAGAGTAQHASAAGTAGADGRTTADAGGGMAAGADGSVAGAGGSLAVDGEDAALDVLPDDPASEAVPGLTPLAPPAPLPGHPTTGTEAASEARLVRTVPRVVGGHPGTPRLFLDRFATPDGRARFVPVFHRATAEEPDSEYPLLLTTGRVVSQYQSGAQTRRVAELNAAAPGPFVELHPRLAARLGAADGDPVAVVSRRGRAVAPARITPAIRPDTVFMPFHWPGEGRANTLTNPALDPTSRMPEFKSCAVRVEVLGPGE</sequence>
<evidence type="ECO:0000256" key="4">
    <source>
        <dbReference type="ARBA" id="ARBA00023014"/>
    </source>
</evidence>
<dbReference type="InterPro" id="IPR006963">
    <property type="entry name" value="Mopterin_OxRdtase_4Fe-4S_dom"/>
</dbReference>
<dbReference type="InterPro" id="IPR006656">
    <property type="entry name" value="Mopterin_OxRdtase"/>
</dbReference>
<organism evidence="7 8">
    <name type="scientific">Streptomyces bangladeshensis</name>
    <dbReference type="NCBI Taxonomy" id="295352"/>
    <lineage>
        <taxon>Bacteria</taxon>
        <taxon>Bacillati</taxon>
        <taxon>Actinomycetota</taxon>
        <taxon>Actinomycetes</taxon>
        <taxon>Kitasatosporales</taxon>
        <taxon>Streptomycetaceae</taxon>
        <taxon>Streptomyces</taxon>
    </lineage>
</organism>
<evidence type="ECO:0000313" key="7">
    <source>
        <dbReference type="EMBL" id="GAA2195389.1"/>
    </source>
</evidence>
<dbReference type="Pfam" id="PF04879">
    <property type="entry name" value="Molybdop_Fe4S4"/>
    <property type="match status" value="1"/>
</dbReference>
<keyword evidence="3" id="KW-0408">Iron</keyword>
<dbReference type="Gene3D" id="2.20.25.90">
    <property type="entry name" value="ADC-like domains"/>
    <property type="match status" value="1"/>
</dbReference>
<evidence type="ECO:0000256" key="5">
    <source>
        <dbReference type="SAM" id="MobiDB-lite"/>
    </source>
</evidence>
<dbReference type="SUPFAM" id="SSF53706">
    <property type="entry name" value="Formate dehydrogenase/DMSO reductase, domains 1-3"/>
    <property type="match status" value="1"/>
</dbReference>
<dbReference type="Gene3D" id="3.40.228.10">
    <property type="entry name" value="Dimethylsulfoxide Reductase, domain 2"/>
    <property type="match status" value="1"/>
</dbReference>
<keyword evidence="4" id="KW-0411">Iron-sulfur</keyword>
<dbReference type="Gene3D" id="3.40.50.740">
    <property type="match status" value="1"/>
</dbReference>
<accession>A0ABN3BFL5</accession>
<evidence type="ECO:0000256" key="3">
    <source>
        <dbReference type="ARBA" id="ARBA00023004"/>
    </source>
</evidence>
<feature type="compositionally biased region" description="Gly residues" evidence="5">
    <location>
        <begin position="584"/>
        <end position="594"/>
    </location>
</feature>
<dbReference type="EMBL" id="BAAAOQ010000007">
    <property type="protein sequence ID" value="GAA2195389.1"/>
    <property type="molecule type" value="Genomic_DNA"/>
</dbReference>
<comment type="caution">
    <text evidence="7">The sequence shown here is derived from an EMBL/GenBank/DDBJ whole genome shotgun (WGS) entry which is preliminary data.</text>
</comment>
<dbReference type="InterPro" id="IPR006657">
    <property type="entry name" value="MoPterin_dinucl-bd_dom"/>
</dbReference>
<protein>
    <submittedName>
        <fullName evidence="7">Molybdopterin oxidoreductase family protein</fullName>
    </submittedName>
</protein>
<evidence type="ECO:0000256" key="1">
    <source>
        <dbReference type="ARBA" id="ARBA00022485"/>
    </source>
</evidence>
<proteinExistence type="predicted"/>
<dbReference type="CDD" id="cd00508">
    <property type="entry name" value="MopB_CT_Fdh-Nap-like"/>
    <property type="match status" value="1"/>
</dbReference>
<name>A0ABN3BFL5_9ACTN</name>
<evidence type="ECO:0000256" key="2">
    <source>
        <dbReference type="ARBA" id="ARBA00022723"/>
    </source>
</evidence>
<dbReference type="InterPro" id="IPR050123">
    <property type="entry name" value="Prok_molybdopt-oxidoreductase"/>
</dbReference>
<dbReference type="InterPro" id="IPR009010">
    <property type="entry name" value="Asp_de-COase-like_dom_sf"/>
</dbReference>
<feature type="compositionally biased region" description="Gly residues" evidence="5">
    <location>
        <begin position="561"/>
        <end position="574"/>
    </location>
</feature>
<feature type="domain" description="4Fe-4S Mo/W bis-MGD-type" evidence="6">
    <location>
        <begin position="3"/>
        <end position="59"/>
    </location>
</feature>